<keyword evidence="1" id="KW-0548">Nucleotidyltransferase</keyword>
<dbReference type="InterPro" id="IPR050793">
    <property type="entry name" value="CMP-NeuNAc_synthase"/>
</dbReference>
<evidence type="ECO:0000313" key="2">
    <source>
        <dbReference type="Proteomes" id="UP000051297"/>
    </source>
</evidence>
<dbReference type="EMBL" id="LDXK01000007">
    <property type="protein sequence ID" value="KRT67191.1"/>
    <property type="molecule type" value="Genomic_DNA"/>
</dbReference>
<comment type="caution">
    <text evidence="1">The sequence shown here is derived from an EMBL/GenBank/DDBJ whole genome shotgun (WGS) entry which is preliminary data.</text>
</comment>
<dbReference type="PANTHER" id="PTHR21485">
    <property type="entry name" value="HAD SUPERFAMILY MEMBERS CMAS AND KDSC"/>
    <property type="match status" value="1"/>
</dbReference>
<dbReference type="GO" id="GO:0008781">
    <property type="term" value="F:N-acylneuraminate cytidylyltransferase activity"/>
    <property type="evidence" value="ECO:0007669"/>
    <property type="project" value="UniProtKB-EC"/>
</dbReference>
<proteinExistence type="predicted"/>
<dbReference type="SUPFAM" id="SSF53448">
    <property type="entry name" value="Nucleotide-diphospho-sugar transferases"/>
    <property type="match status" value="1"/>
</dbReference>
<reference evidence="1 2" key="1">
    <citation type="submission" date="2015-05" db="EMBL/GenBank/DDBJ databases">
        <title>Critical biogeochemical functions in the subsurface are associated with bacteria from new phyla and little studied lineages.</title>
        <authorList>
            <person name="Hug L.A."/>
            <person name="Thomas B.C."/>
            <person name="Sharon I."/>
            <person name="Brown C.T."/>
            <person name="Sharma R."/>
            <person name="Hettich R.L."/>
            <person name="Wilkins M.J."/>
            <person name="Williams K.H."/>
            <person name="Singh A."/>
            <person name="Banfield J.F."/>
        </authorList>
    </citation>
    <scope>NUCLEOTIDE SEQUENCE [LARGE SCALE GENOMIC DNA]</scope>
    <source>
        <strain evidence="1">CSP1-7</strain>
    </source>
</reference>
<dbReference type="AlphaFoldDB" id="A0A0T5ZWP8"/>
<sequence length="237" mass="26699">MNRQQRVLGVTAARGGSKGVPRKNIRQINGIPLIAYTIREAKKSHLISRYIVSTDDDEIAEVSRHYGAGVLMRPSELAEDHTPMIAVMQHALKRCEEEEGEWYDIVADLRCTNPLKTAYDIDGAIEKLIHTGADGVIGVTKLDDHHPARIKRVFEDRLIDFAWPEPPAGLRQELKPDAFIRNGSLYVVLRDALLDGILLQGSDNLRPWYMPLEKSVNIDSELDFVLVEALLGRNRKI</sequence>
<dbReference type="InterPro" id="IPR029044">
    <property type="entry name" value="Nucleotide-diphossugar_trans"/>
</dbReference>
<gene>
    <name evidence="1" type="ORF">XU08_C0007G0011</name>
</gene>
<dbReference type="CDD" id="cd02513">
    <property type="entry name" value="CMP-NeuAc_Synthase"/>
    <property type="match status" value="1"/>
</dbReference>
<dbReference type="PANTHER" id="PTHR21485:SF6">
    <property type="entry name" value="N-ACYLNEURAMINATE CYTIDYLYLTRANSFERASE-RELATED"/>
    <property type="match status" value="1"/>
</dbReference>
<dbReference type="InterPro" id="IPR003329">
    <property type="entry name" value="Cytidylyl_trans"/>
</dbReference>
<protein>
    <submittedName>
        <fullName evidence="1">Acylneuraminate cytidylyltransferase, N-acylneuraminate cytidylyltransferase</fullName>
        <ecNumber evidence="1">2.7.7.43</ecNumber>
    </submittedName>
</protein>
<organism evidence="1 2">
    <name type="scientific">candidate division WWE3 bacterium CSP1-7</name>
    <dbReference type="NCBI Taxonomy" id="1576480"/>
    <lineage>
        <taxon>Bacteria</taxon>
        <taxon>Katanobacteria</taxon>
    </lineage>
</organism>
<dbReference type="STRING" id="1576480.XU08_C0007G0011"/>
<evidence type="ECO:0000313" key="1">
    <source>
        <dbReference type="EMBL" id="KRT67191.1"/>
    </source>
</evidence>
<dbReference type="Pfam" id="PF02348">
    <property type="entry name" value="CTP_transf_3"/>
    <property type="match status" value="1"/>
</dbReference>
<name>A0A0T5ZWP8_UNCKA</name>
<accession>A0A0T5ZWP8</accession>
<dbReference type="EC" id="2.7.7.43" evidence="1"/>
<dbReference type="Proteomes" id="UP000051297">
    <property type="component" value="Unassembled WGS sequence"/>
</dbReference>
<keyword evidence="1" id="KW-0808">Transferase</keyword>
<dbReference type="Gene3D" id="3.90.550.10">
    <property type="entry name" value="Spore Coat Polysaccharide Biosynthesis Protein SpsA, Chain A"/>
    <property type="match status" value="1"/>
</dbReference>